<sequence length="38" mass="4565">MYGLCYFMNIISYHFILEESVIIKSCHFFSSSLAYIFF</sequence>
<dbReference type="AlphaFoldDB" id="A0A9P0E431"/>
<protein>
    <submittedName>
        <fullName evidence="1">Uncharacterized protein</fullName>
    </submittedName>
</protein>
<name>A0A9P0E431_NEZVI</name>
<gene>
    <name evidence="1" type="ORF">NEZAVI_LOCUS1698</name>
</gene>
<accession>A0A9P0E431</accession>
<evidence type="ECO:0000313" key="2">
    <source>
        <dbReference type="Proteomes" id="UP001152798"/>
    </source>
</evidence>
<proteinExistence type="predicted"/>
<evidence type="ECO:0000313" key="1">
    <source>
        <dbReference type="EMBL" id="CAH1390500.1"/>
    </source>
</evidence>
<dbReference type="EMBL" id="OV725077">
    <property type="protein sequence ID" value="CAH1390500.1"/>
    <property type="molecule type" value="Genomic_DNA"/>
</dbReference>
<organism evidence="1 2">
    <name type="scientific">Nezara viridula</name>
    <name type="common">Southern green stink bug</name>
    <name type="synonym">Cimex viridulus</name>
    <dbReference type="NCBI Taxonomy" id="85310"/>
    <lineage>
        <taxon>Eukaryota</taxon>
        <taxon>Metazoa</taxon>
        <taxon>Ecdysozoa</taxon>
        <taxon>Arthropoda</taxon>
        <taxon>Hexapoda</taxon>
        <taxon>Insecta</taxon>
        <taxon>Pterygota</taxon>
        <taxon>Neoptera</taxon>
        <taxon>Paraneoptera</taxon>
        <taxon>Hemiptera</taxon>
        <taxon>Heteroptera</taxon>
        <taxon>Panheteroptera</taxon>
        <taxon>Pentatomomorpha</taxon>
        <taxon>Pentatomoidea</taxon>
        <taxon>Pentatomidae</taxon>
        <taxon>Pentatominae</taxon>
        <taxon>Nezara</taxon>
    </lineage>
</organism>
<keyword evidence="2" id="KW-1185">Reference proteome</keyword>
<reference evidence="1" key="1">
    <citation type="submission" date="2022-01" db="EMBL/GenBank/DDBJ databases">
        <authorList>
            <person name="King R."/>
        </authorList>
    </citation>
    <scope>NUCLEOTIDE SEQUENCE</scope>
</reference>
<dbReference type="Proteomes" id="UP001152798">
    <property type="component" value="Chromosome 1"/>
</dbReference>